<feature type="domain" description="G-protein coupled receptors family 1 profile" evidence="12">
    <location>
        <begin position="120"/>
        <end position="381"/>
    </location>
</feature>
<dbReference type="HOGENOM" id="CLU_009579_12_0_1"/>
<dbReference type="GO" id="GO:0005886">
    <property type="term" value="C:plasma membrane"/>
    <property type="evidence" value="ECO:0007669"/>
    <property type="project" value="UniProtKB-SubCell"/>
</dbReference>
<evidence type="ECO:0000256" key="2">
    <source>
        <dbReference type="ARBA" id="ARBA00010663"/>
    </source>
</evidence>
<feature type="transmembrane region" description="Helical" evidence="11">
    <location>
        <begin position="270"/>
        <end position="293"/>
    </location>
</feature>
<dbReference type="Gene3D" id="1.20.1070.10">
    <property type="entry name" value="Rhodopsin 7-helix transmembrane proteins"/>
    <property type="match status" value="1"/>
</dbReference>
<evidence type="ECO:0000313" key="13">
    <source>
        <dbReference type="EMBL" id="EDW67432.2"/>
    </source>
</evidence>
<evidence type="ECO:0000256" key="9">
    <source>
        <dbReference type="ARBA" id="ARBA00023224"/>
    </source>
</evidence>
<dbReference type="InParanoid" id="B4M121"/>
<feature type="transmembrane region" description="Helical" evidence="11">
    <location>
        <begin position="323"/>
        <end position="341"/>
    </location>
</feature>
<keyword evidence="7 11" id="KW-0472">Membrane</keyword>
<dbReference type="STRING" id="7244.B4M121"/>
<protein>
    <recommendedName>
        <fullName evidence="12">G-protein coupled receptors family 1 profile domain-containing protein</fullName>
    </recommendedName>
</protein>
<reference evidence="13 14" key="1">
    <citation type="journal article" date="2007" name="Nature">
        <title>Evolution of genes and genomes on the Drosophila phylogeny.</title>
        <authorList>
            <consortium name="Drosophila 12 Genomes Consortium"/>
            <person name="Clark A.G."/>
            <person name="Eisen M.B."/>
            <person name="Smith D.R."/>
            <person name="Bergman C.M."/>
            <person name="Oliver B."/>
            <person name="Markow T.A."/>
            <person name="Kaufman T.C."/>
            <person name="Kellis M."/>
            <person name="Gelbart W."/>
            <person name="Iyer V.N."/>
            <person name="Pollard D.A."/>
            <person name="Sackton T.B."/>
            <person name="Larracuente A.M."/>
            <person name="Singh N.D."/>
            <person name="Abad J.P."/>
            <person name="Abt D.N."/>
            <person name="Adryan B."/>
            <person name="Aguade M."/>
            <person name="Akashi H."/>
            <person name="Anderson W.W."/>
            <person name="Aquadro C.F."/>
            <person name="Ardell D.H."/>
            <person name="Arguello R."/>
            <person name="Artieri C.G."/>
            <person name="Barbash D.A."/>
            <person name="Barker D."/>
            <person name="Barsanti P."/>
            <person name="Batterham P."/>
            <person name="Batzoglou S."/>
            <person name="Begun D."/>
            <person name="Bhutkar A."/>
            <person name="Blanco E."/>
            <person name="Bosak S.A."/>
            <person name="Bradley R.K."/>
            <person name="Brand A.D."/>
            <person name="Brent M.R."/>
            <person name="Brooks A.N."/>
            <person name="Brown R.H."/>
            <person name="Butlin R.K."/>
            <person name="Caggese C."/>
            <person name="Calvi B.R."/>
            <person name="Bernardo de Carvalho A."/>
            <person name="Caspi A."/>
            <person name="Castrezana S."/>
            <person name="Celniker S.E."/>
            <person name="Chang J.L."/>
            <person name="Chapple C."/>
            <person name="Chatterji S."/>
            <person name="Chinwalla A."/>
            <person name="Civetta A."/>
            <person name="Clifton S.W."/>
            <person name="Comeron J.M."/>
            <person name="Costello J.C."/>
            <person name="Coyne J.A."/>
            <person name="Daub J."/>
            <person name="David R.G."/>
            <person name="Delcher A.L."/>
            <person name="Delehaunty K."/>
            <person name="Do C.B."/>
            <person name="Ebling H."/>
            <person name="Edwards K."/>
            <person name="Eickbush T."/>
            <person name="Evans J.D."/>
            <person name="Filipski A."/>
            <person name="Findeiss S."/>
            <person name="Freyhult E."/>
            <person name="Fulton L."/>
            <person name="Fulton R."/>
            <person name="Garcia A.C."/>
            <person name="Gardiner A."/>
            <person name="Garfield D.A."/>
            <person name="Garvin B.E."/>
            <person name="Gibson G."/>
            <person name="Gilbert D."/>
            <person name="Gnerre S."/>
            <person name="Godfrey J."/>
            <person name="Good R."/>
            <person name="Gotea V."/>
            <person name="Gravely B."/>
            <person name="Greenberg A.J."/>
            <person name="Griffiths-Jones S."/>
            <person name="Gross S."/>
            <person name="Guigo R."/>
            <person name="Gustafson E.A."/>
            <person name="Haerty W."/>
            <person name="Hahn M.W."/>
            <person name="Halligan D.L."/>
            <person name="Halpern A.L."/>
            <person name="Halter G.M."/>
            <person name="Han M.V."/>
            <person name="Heger A."/>
            <person name="Hillier L."/>
            <person name="Hinrichs A.S."/>
            <person name="Holmes I."/>
            <person name="Hoskins R.A."/>
            <person name="Hubisz M.J."/>
            <person name="Hultmark D."/>
            <person name="Huntley M.A."/>
            <person name="Jaffe D.B."/>
            <person name="Jagadeeshan S."/>
            <person name="Jeck W.R."/>
            <person name="Johnson J."/>
            <person name="Jones C.D."/>
            <person name="Jordan W.C."/>
            <person name="Karpen G.H."/>
            <person name="Kataoka E."/>
            <person name="Keightley P.D."/>
            <person name="Kheradpour P."/>
            <person name="Kirkness E.F."/>
            <person name="Koerich L.B."/>
            <person name="Kristiansen K."/>
            <person name="Kudrna D."/>
            <person name="Kulathinal R.J."/>
            <person name="Kumar S."/>
            <person name="Kwok R."/>
            <person name="Lander E."/>
            <person name="Langley C.H."/>
            <person name="Lapoint R."/>
            <person name="Lazzaro B.P."/>
            <person name="Lee S.J."/>
            <person name="Levesque L."/>
            <person name="Li R."/>
            <person name="Lin C.F."/>
            <person name="Lin M.F."/>
            <person name="Lindblad-Toh K."/>
            <person name="Llopart A."/>
            <person name="Long M."/>
            <person name="Low L."/>
            <person name="Lozovsky E."/>
            <person name="Lu J."/>
            <person name="Luo M."/>
            <person name="Machado C.A."/>
            <person name="Makalowski W."/>
            <person name="Marzo M."/>
            <person name="Matsuda M."/>
            <person name="Matzkin L."/>
            <person name="McAllister B."/>
            <person name="McBride C.S."/>
            <person name="McKernan B."/>
            <person name="McKernan K."/>
            <person name="Mendez-Lago M."/>
            <person name="Minx P."/>
            <person name="Mollenhauer M.U."/>
            <person name="Montooth K."/>
            <person name="Mount S.M."/>
            <person name="Mu X."/>
            <person name="Myers E."/>
            <person name="Negre B."/>
            <person name="Newfeld S."/>
            <person name="Nielsen R."/>
            <person name="Noor M.A."/>
            <person name="O'Grady P."/>
            <person name="Pachter L."/>
            <person name="Papaceit M."/>
            <person name="Parisi M.J."/>
            <person name="Parisi M."/>
            <person name="Parts L."/>
            <person name="Pedersen J.S."/>
            <person name="Pesole G."/>
            <person name="Phillippy A.M."/>
            <person name="Ponting C.P."/>
            <person name="Pop M."/>
            <person name="Porcelli D."/>
            <person name="Powell J.R."/>
            <person name="Prohaska S."/>
            <person name="Pruitt K."/>
            <person name="Puig M."/>
            <person name="Quesneville H."/>
            <person name="Ram K.R."/>
            <person name="Rand D."/>
            <person name="Rasmussen M.D."/>
            <person name="Reed L.K."/>
            <person name="Reenan R."/>
            <person name="Reily A."/>
            <person name="Remington K.A."/>
            <person name="Rieger T.T."/>
            <person name="Ritchie M.G."/>
            <person name="Robin C."/>
            <person name="Rogers Y.H."/>
            <person name="Rohde C."/>
            <person name="Rozas J."/>
            <person name="Rubenfield M.J."/>
            <person name="Ruiz A."/>
            <person name="Russo S."/>
            <person name="Salzberg S.L."/>
            <person name="Sanchez-Gracia A."/>
            <person name="Saranga D.J."/>
            <person name="Sato H."/>
            <person name="Schaeffer S.W."/>
            <person name="Schatz M.C."/>
            <person name="Schlenke T."/>
            <person name="Schwartz R."/>
            <person name="Segarra C."/>
            <person name="Singh R.S."/>
            <person name="Sirot L."/>
            <person name="Sirota M."/>
            <person name="Sisneros N.B."/>
            <person name="Smith C.D."/>
            <person name="Smith T.F."/>
            <person name="Spieth J."/>
            <person name="Stage D.E."/>
            <person name="Stark A."/>
            <person name="Stephan W."/>
            <person name="Strausberg R.L."/>
            <person name="Strempel S."/>
            <person name="Sturgill D."/>
            <person name="Sutton G."/>
            <person name="Sutton G.G."/>
            <person name="Tao W."/>
            <person name="Teichmann S."/>
            <person name="Tobari Y.N."/>
            <person name="Tomimura Y."/>
            <person name="Tsolas J.M."/>
            <person name="Valente V.L."/>
            <person name="Venter E."/>
            <person name="Venter J.C."/>
            <person name="Vicario S."/>
            <person name="Vieira F.G."/>
            <person name="Vilella A.J."/>
            <person name="Villasante A."/>
            <person name="Walenz B."/>
            <person name="Wang J."/>
            <person name="Wasserman M."/>
            <person name="Watts T."/>
            <person name="Wilson D."/>
            <person name="Wilson R.K."/>
            <person name="Wing R.A."/>
            <person name="Wolfner M.F."/>
            <person name="Wong A."/>
            <person name="Wong G.K."/>
            <person name="Wu C.I."/>
            <person name="Wu G."/>
            <person name="Yamamoto D."/>
            <person name="Yang H.P."/>
            <person name="Yang S.P."/>
            <person name="Yorke J.A."/>
            <person name="Yoshida K."/>
            <person name="Zdobnov E."/>
            <person name="Zhang P."/>
            <person name="Zhang Y."/>
            <person name="Zimin A.V."/>
            <person name="Baldwin J."/>
            <person name="Abdouelleil A."/>
            <person name="Abdulkadir J."/>
            <person name="Abebe A."/>
            <person name="Abera B."/>
            <person name="Abreu J."/>
            <person name="Acer S.C."/>
            <person name="Aftuck L."/>
            <person name="Alexander A."/>
            <person name="An P."/>
            <person name="Anderson E."/>
            <person name="Anderson S."/>
            <person name="Arachi H."/>
            <person name="Azer M."/>
            <person name="Bachantsang P."/>
            <person name="Barry A."/>
            <person name="Bayul T."/>
            <person name="Berlin A."/>
            <person name="Bessette D."/>
            <person name="Bloom T."/>
            <person name="Blye J."/>
            <person name="Boguslavskiy L."/>
            <person name="Bonnet C."/>
            <person name="Boukhgalter B."/>
            <person name="Bourzgui I."/>
            <person name="Brown A."/>
            <person name="Cahill P."/>
            <person name="Channer S."/>
            <person name="Cheshatsang Y."/>
            <person name="Chuda L."/>
            <person name="Citroen M."/>
            <person name="Collymore A."/>
            <person name="Cooke P."/>
            <person name="Costello M."/>
            <person name="D'Aco K."/>
            <person name="Daza R."/>
            <person name="De Haan G."/>
            <person name="DeGray S."/>
            <person name="DeMaso C."/>
            <person name="Dhargay N."/>
            <person name="Dooley K."/>
            <person name="Dooley E."/>
            <person name="Doricent M."/>
            <person name="Dorje P."/>
            <person name="Dorjee K."/>
            <person name="Dupes A."/>
            <person name="Elong R."/>
            <person name="Falk J."/>
            <person name="Farina A."/>
            <person name="Faro S."/>
            <person name="Ferguson D."/>
            <person name="Fisher S."/>
            <person name="Foley C.D."/>
            <person name="Franke A."/>
            <person name="Friedrich D."/>
            <person name="Gadbois L."/>
            <person name="Gearin G."/>
            <person name="Gearin C.R."/>
            <person name="Giannoukos G."/>
            <person name="Goode T."/>
            <person name="Graham J."/>
            <person name="Grandbois E."/>
            <person name="Grewal S."/>
            <person name="Gyaltsen K."/>
            <person name="Hafez N."/>
            <person name="Hagos B."/>
            <person name="Hall J."/>
            <person name="Henson C."/>
            <person name="Hollinger A."/>
            <person name="Honan T."/>
            <person name="Huard M.D."/>
            <person name="Hughes L."/>
            <person name="Hurhula B."/>
            <person name="Husby M.E."/>
            <person name="Kamat A."/>
            <person name="Kanga B."/>
            <person name="Kashin S."/>
            <person name="Khazanovich D."/>
            <person name="Kisner P."/>
            <person name="Lance K."/>
            <person name="Lara M."/>
            <person name="Lee W."/>
            <person name="Lennon N."/>
            <person name="Letendre F."/>
            <person name="LeVine R."/>
            <person name="Lipovsky A."/>
            <person name="Liu X."/>
            <person name="Liu J."/>
            <person name="Liu S."/>
            <person name="Lokyitsang T."/>
            <person name="Lokyitsang Y."/>
            <person name="Lubonja R."/>
            <person name="Lui A."/>
            <person name="MacDonald P."/>
            <person name="Magnisalis V."/>
            <person name="Maru K."/>
            <person name="Matthews C."/>
            <person name="McCusker W."/>
            <person name="McDonough S."/>
            <person name="Mehta T."/>
            <person name="Meldrim J."/>
            <person name="Meneus L."/>
            <person name="Mihai O."/>
            <person name="Mihalev A."/>
            <person name="Mihova T."/>
            <person name="Mittelman R."/>
            <person name="Mlenga V."/>
            <person name="Montmayeur A."/>
            <person name="Mulrain L."/>
            <person name="Navidi A."/>
            <person name="Naylor J."/>
            <person name="Negash T."/>
            <person name="Nguyen T."/>
            <person name="Nguyen N."/>
            <person name="Nicol R."/>
            <person name="Norbu C."/>
            <person name="Norbu N."/>
            <person name="Novod N."/>
            <person name="O'Neill B."/>
            <person name="Osman S."/>
            <person name="Markiewicz E."/>
            <person name="Oyono O.L."/>
            <person name="Patti C."/>
            <person name="Phunkhang P."/>
            <person name="Pierre F."/>
            <person name="Priest M."/>
            <person name="Raghuraman S."/>
            <person name="Rege F."/>
            <person name="Reyes R."/>
            <person name="Rise C."/>
            <person name="Rogov P."/>
            <person name="Ross K."/>
            <person name="Ryan E."/>
            <person name="Settipalli S."/>
            <person name="Shea T."/>
            <person name="Sherpa N."/>
            <person name="Shi L."/>
            <person name="Shih D."/>
            <person name="Sparrow T."/>
            <person name="Spaulding J."/>
            <person name="Stalker J."/>
            <person name="Stange-Thomann N."/>
            <person name="Stavropoulos S."/>
            <person name="Stone C."/>
            <person name="Strader C."/>
            <person name="Tesfaye S."/>
            <person name="Thomson T."/>
            <person name="Thoulutsang Y."/>
            <person name="Thoulutsang D."/>
            <person name="Topham K."/>
            <person name="Topping I."/>
            <person name="Tsamla T."/>
            <person name="Vassiliev H."/>
            <person name="Vo A."/>
            <person name="Wangchuk T."/>
            <person name="Wangdi T."/>
            <person name="Weiand M."/>
            <person name="Wilkinson J."/>
            <person name="Wilson A."/>
            <person name="Yadav S."/>
            <person name="Young G."/>
            <person name="Yu Q."/>
            <person name="Zembek L."/>
            <person name="Zhong D."/>
            <person name="Zimmer A."/>
            <person name="Zwirko Z."/>
            <person name="Jaffe D.B."/>
            <person name="Alvarez P."/>
            <person name="Brockman W."/>
            <person name="Butler J."/>
            <person name="Chin C."/>
            <person name="Gnerre S."/>
            <person name="Grabherr M."/>
            <person name="Kleber M."/>
            <person name="Mauceli E."/>
            <person name="MacCallum I."/>
        </authorList>
    </citation>
    <scope>NUCLEOTIDE SEQUENCE [LARGE SCALE GENOMIC DNA]</scope>
    <source>
        <strain evidence="14">Tucson 15010-1051.87</strain>
    </source>
</reference>
<dbReference type="CDD" id="cd15392">
    <property type="entry name" value="7tmA_PR4-like"/>
    <property type="match status" value="1"/>
</dbReference>
<dbReference type="FunCoup" id="B4M121">
    <property type="interactions" value="26"/>
</dbReference>
<dbReference type="eggNOG" id="KOG3656">
    <property type="taxonomic scope" value="Eukaryota"/>
</dbReference>
<sequence>MEFNSFVWQRRRLDLQRTVLNDERLYYIAPQQPLLRNEDDYQDTAGALMYNSSSTELSLGAEDADYISSTPATEHFNVTVLLNFSCTDVSSHSDDLWSSDYFKSVVYLLYIPIFIFALLGNGIVCYIVQSTPRMRTVTNYFIANLALGDILMSLFCVPSSFISQYILNYWPFGIVLCHFVNYSQVVSVLVSAYTLVAISIDRYIAIMWPLRPRITKRYAKFIIAGVWFIALATAFPIPVVSRLMVPSSIWHEKCEKYICREVWPSTEQDYYYTLALFTLQFIVPLLVLIFTYTRIAIAVWGKRPPGEAENSRDQRMARSKRKMIKMMLTVVIVFTSCWLPFNILQLMLNDEEFANWKPLPYVWFAFHWLAMSHSCYNPIIYCYMNARFRGGFLQIMYRVPGLRRCCCLHRYLRSRGERSYEATGTEDAFHLHRVNTCTTYISTRRKLRTNSMQMSQFSCAETTVLR</sequence>
<evidence type="ECO:0000256" key="4">
    <source>
        <dbReference type="ARBA" id="ARBA00022692"/>
    </source>
</evidence>
<accession>B4M121</accession>
<feature type="transmembrane region" description="Helical" evidence="11">
    <location>
        <begin position="179"/>
        <end position="200"/>
    </location>
</feature>
<dbReference type="PANTHER" id="PTHR24238">
    <property type="entry name" value="G-PROTEIN COUPLED RECEPTOR"/>
    <property type="match status" value="1"/>
</dbReference>
<dbReference type="OrthoDB" id="10053194at2759"/>
<keyword evidence="14" id="KW-1185">Reference proteome</keyword>
<dbReference type="InterPro" id="IPR000611">
    <property type="entry name" value="NPY_rcpt"/>
</dbReference>
<dbReference type="PANTHER" id="PTHR24238:SF73">
    <property type="entry name" value="RYAMIDE RECEPTOR"/>
    <property type="match status" value="1"/>
</dbReference>
<evidence type="ECO:0000256" key="3">
    <source>
        <dbReference type="ARBA" id="ARBA00022475"/>
    </source>
</evidence>
<evidence type="ECO:0000256" key="11">
    <source>
        <dbReference type="SAM" id="Phobius"/>
    </source>
</evidence>
<dbReference type="SMR" id="B4M121"/>
<dbReference type="SUPFAM" id="SSF81321">
    <property type="entry name" value="Family A G protein-coupled receptor-like"/>
    <property type="match status" value="1"/>
</dbReference>
<dbReference type="SMART" id="SM01381">
    <property type="entry name" value="7TM_GPCR_Srsx"/>
    <property type="match status" value="1"/>
</dbReference>
<feature type="transmembrane region" description="Helical" evidence="11">
    <location>
        <begin position="221"/>
        <end position="240"/>
    </location>
</feature>
<keyword evidence="3" id="KW-1003">Cell membrane</keyword>
<evidence type="ECO:0000313" key="14">
    <source>
        <dbReference type="Proteomes" id="UP000008792"/>
    </source>
</evidence>
<dbReference type="GO" id="GO:0004983">
    <property type="term" value="F:neuropeptide Y receptor activity"/>
    <property type="evidence" value="ECO:0007669"/>
    <property type="project" value="InterPro"/>
</dbReference>
<dbReference type="AlphaFoldDB" id="B4M121"/>
<dbReference type="InterPro" id="IPR017452">
    <property type="entry name" value="GPCR_Rhodpsn_7TM"/>
</dbReference>
<organism evidence="13 14">
    <name type="scientific">Drosophila virilis</name>
    <name type="common">Fruit fly</name>
    <dbReference type="NCBI Taxonomy" id="7244"/>
    <lineage>
        <taxon>Eukaryota</taxon>
        <taxon>Metazoa</taxon>
        <taxon>Ecdysozoa</taxon>
        <taxon>Arthropoda</taxon>
        <taxon>Hexapoda</taxon>
        <taxon>Insecta</taxon>
        <taxon>Pterygota</taxon>
        <taxon>Neoptera</taxon>
        <taxon>Endopterygota</taxon>
        <taxon>Diptera</taxon>
        <taxon>Brachycera</taxon>
        <taxon>Muscomorpha</taxon>
        <taxon>Ephydroidea</taxon>
        <taxon>Drosophilidae</taxon>
        <taxon>Drosophila</taxon>
    </lineage>
</organism>
<comment type="similarity">
    <text evidence="2 10">Belongs to the G-protein coupled receptor 1 family.</text>
</comment>
<keyword evidence="4 10" id="KW-0812">Transmembrane</keyword>
<dbReference type="FunFam" id="1.20.1070.10:FF:000291">
    <property type="entry name" value="Predicted protein"/>
    <property type="match status" value="1"/>
</dbReference>
<dbReference type="InterPro" id="IPR000276">
    <property type="entry name" value="GPCR_Rhodpsn"/>
</dbReference>
<evidence type="ECO:0000256" key="1">
    <source>
        <dbReference type="ARBA" id="ARBA00004651"/>
    </source>
</evidence>
<feature type="transmembrane region" description="Helical" evidence="11">
    <location>
        <begin position="107"/>
        <end position="128"/>
    </location>
</feature>
<keyword evidence="5 11" id="KW-1133">Transmembrane helix</keyword>
<evidence type="ECO:0000256" key="7">
    <source>
        <dbReference type="ARBA" id="ARBA00023136"/>
    </source>
</evidence>
<keyword evidence="8 10" id="KW-0675">Receptor</keyword>
<dbReference type="Proteomes" id="UP000008792">
    <property type="component" value="Unassembled WGS sequence"/>
</dbReference>
<dbReference type="EMBL" id="CH940650">
    <property type="protein sequence ID" value="EDW67432.2"/>
    <property type="molecule type" value="Genomic_DNA"/>
</dbReference>
<dbReference type="PRINTS" id="PR01012">
    <property type="entry name" value="NRPEPTIDEYR"/>
</dbReference>
<name>B4M121_DROVI</name>
<feature type="transmembrane region" description="Helical" evidence="11">
    <location>
        <begin position="140"/>
        <end position="167"/>
    </location>
</feature>
<evidence type="ECO:0000256" key="5">
    <source>
        <dbReference type="ARBA" id="ARBA00022989"/>
    </source>
</evidence>
<proteinExistence type="inferred from homology"/>
<dbReference type="PRINTS" id="PR00237">
    <property type="entry name" value="GPCRRHODOPSN"/>
</dbReference>
<evidence type="ECO:0000256" key="6">
    <source>
        <dbReference type="ARBA" id="ARBA00023040"/>
    </source>
</evidence>
<evidence type="ECO:0000259" key="12">
    <source>
        <dbReference type="PROSITE" id="PS50262"/>
    </source>
</evidence>
<dbReference type="KEGG" id="dvi:6630451"/>
<dbReference type="PROSITE" id="PS00237">
    <property type="entry name" value="G_PROTEIN_RECEP_F1_1"/>
    <property type="match status" value="1"/>
</dbReference>
<evidence type="ECO:0000256" key="10">
    <source>
        <dbReference type="RuleBase" id="RU000688"/>
    </source>
</evidence>
<feature type="transmembrane region" description="Helical" evidence="11">
    <location>
        <begin position="361"/>
        <end position="384"/>
    </location>
</feature>
<gene>
    <name evidence="13" type="primary">Dvir\GJ23080</name>
    <name evidence="13" type="ORF">Dvir_GJ23080</name>
</gene>
<keyword evidence="6 10" id="KW-0297">G-protein coupled receptor</keyword>
<dbReference type="PROSITE" id="PS50262">
    <property type="entry name" value="G_PROTEIN_RECEP_F1_2"/>
    <property type="match status" value="1"/>
</dbReference>
<dbReference type="Pfam" id="PF00001">
    <property type="entry name" value="7tm_1"/>
    <property type="match status" value="1"/>
</dbReference>
<keyword evidence="9 10" id="KW-0807">Transducer</keyword>
<comment type="subcellular location">
    <subcellularLocation>
        <location evidence="1">Cell membrane</location>
        <topology evidence="1">Multi-pass membrane protein</topology>
    </subcellularLocation>
</comment>
<evidence type="ECO:0000256" key="8">
    <source>
        <dbReference type="ARBA" id="ARBA00023170"/>
    </source>
</evidence>